<dbReference type="Gene3D" id="3.50.50.60">
    <property type="entry name" value="FAD/NAD(P)-binding domain"/>
    <property type="match status" value="1"/>
</dbReference>
<evidence type="ECO:0000259" key="1">
    <source>
        <dbReference type="Pfam" id="PF13454"/>
    </source>
</evidence>
<feature type="domain" description="FAD-dependent urate hydroxylase HpyO/Asp monooxygenase CreE-like FAD/NAD(P)-binding" evidence="1">
    <location>
        <begin position="50"/>
        <end position="202"/>
    </location>
</feature>
<dbReference type="EMBL" id="CAUWAG010000018">
    <property type="protein sequence ID" value="CAJ2512049.1"/>
    <property type="molecule type" value="Genomic_DNA"/>
</dbReference>
<reference evidence="2" key="1">
    <citation type="submission" date="2023-10" db="EMBL/GenBank/DDBJ databases">
        <authorList>
            <person name="Hackl T."/>
        </authorList>
    </citation>
    <scope>NUCLEOTIDE SEQUENCE</scope>
</reference>
<protein>
    <submittedName>
        <fullName evidence="2">Uu.00g076740.m01.CDS01</fullName>
    </submittedName>
</protein>
<dbReference type="InterPro" id="IPR038732">
    <property type="entry name" value="HpyO/CreE_NAD-binding"/>
</dbReference>
<dbReference type="SUPFAM" id="SSF51905">
    <property type="entry name" value="FAD/NAD(P)-binding domain"/>
    <property type="match status" value="1"/>
</dbReference>
<organism evidence="2 3">
    <name type="scientific">Anthostomella pinea</name>
    <dbReference type="NCBI Taxonomy" id="933095"/>
    <lineage>
        <taxon>Eukaryota</taxon>
        <taxon>Fungi</taxon>
        <taxon>Dikarya</taxon>
        <taxon>Ascomycota</taxon>
        <taxon>Pezizomycotina</taxon>
        <taxon>Sordariomycetes</taxon>
        <taxon>Xylariomycetidae</taxon>
        <taxon>Xylariales</taxon>
        <taxon>Xylariaceae</taxon>
        <taxon>Anthostomella</taxon>
    </lineage>
</organism>
<dbReference type="InterPro" id="IPR053275">
    <property type="entry name" value="Agnestin_monoxygenase"/>
</dbReference>
<name>A0AAI8YP53_9PEZI</name>
<accession>A0AAI8YP53</accession>
<dbReference type="PANTHER" id="PTHR38688">
    <property type="entry name" value="PYR_REDOX_2 DOMAIN-CONTAINING PROTEIN"/>
    <property type="match status" value="1"/>
</dbReference>
<dbReference type="Proteomes" id="UP001295740">
    <property type="component" value="Unassembled WGS sequence"/>
</dbReference>
<comment type="caution">
    <text evidence="2">The sequence shown here is derived from an EMBL/GenBank/DDBJ whole genome shotgun (WGS) entry which is preliminary data.</text>
</comment>
<dbReference type="AlphaFoldDB" id="A0AAI8YP53"/>
<dbReference type="InterPro" id="IPR036188">
    <property type="entry name" value="FAD/NAD-bd_sf"/>
</dbReference>
<evidence type="ECO:0000313" key="3">
    <source>
        <dbReference type="Proteomes" id="UP001295740"/>
    </source>
</evidence>
<proteinExistence type="predicted"/>
<dbReference type="Pfam" id="PF13454">
    <property type="entry name" value="NAD_binding_9"/>
    <property type="match status" value="1"/>
</dbReference>
<sequence>MARPARAFKVCLPHPHSTWNARPRGFGDFSIKSGAYGYSTSAPSPATGAVVAGAGPGGITVLGNLLEQSPHLSARKFLWVDPHFEAGRVNSRYREVPSNTNVKLFLQFANEVSAFRDIVDATPKPNAVTALQALPQDKGCRLSYAADMCLMLTEGLAQHPDVKQRRSKIKAAVLDEQSNVWKVTLHNGEKVTTSHLVLCTGSSPISKTIPSLEKISSLSLKPVDLDYALKPTLLDQTLDHREPATVAVIGASHSAILVLMNLVNMASSSHPQLRVKWFTRNKLRYAEFMDGWILRDNTGLKGQAADWARQNLDEETFQSSLVSKIITKHWTTGNEDQVYRAELPDCTHIIQAVGYNRNPLPDLQIVERDTTITKPLHVEFDHVTGRFFKSSDSRSKTDREYVPRLFGAGIAFPERVTDPHGNVEYAVGFWKFMRFAKKVVPEWMSKA</sequence>
<keyword evidence="3" id="KW-1185">Reference proteome</keyword>
<gene>
    <name evidence="2" type="ORF">KHLLAP_LOCUS12517</name>
</gene>
<evidence type="ECO:0000313" key="2">
    <source>
        <dbReference type="EMBL" id="CAJ2512049.1"/>
    </source>
</evidence>
<dbReference type="PANTHER" id="PTHR38688:SF1">
    <property type="entry name" value="FAD_NAD(P)-BINDING DOMAIN-CONTAINING PROTEIN"/>
    <property type="match status" value="1"/>
</dbReference>